<sequence length="51" mass="5888">MILRVLTWCAFPASTMCTNIKFSRPSSRTMCPTGVSKTWIYWLLLYELQAA</sequence>
<evidence type="ECO:0000313" key="3">
    <source>
        <dbReference type="Proteomes" id="UP000688947"/>
    </source>
</evidence>
<proteinExistence type="predicted"/>
<organism evidence="2 3">
    <name type="scientific">Phytophthora cactorum</name>
    <dbReference type="NCBI Taxonomy" id="29920"/>
    <lineage>
        <taxon>Eukaryota</taxon>
        <taxon>Sar</taxon>
        <taxon>Stramenopiles</taxon>
        <taxon>Oomycota</taxon>
        <taxon>Peronosporomycetes</taxon>
        <taxon>Peronosporales</taxon>
        <taxon>Peronosporaceae</taxon>
        <taxon>Phytophthora</taxon>
    </lineage>
</organism>
<evidence type="ECO:0000313" key="2">
    <source>
        <dbReference type="EMBL" id="KAG6944386.1"/>
    </source>
</evidence>
<accession>A0A8T1TP62</accession>
<evidence type="ECO:0000256" key="1">
    <source>
        <dbReference type="SAM" id="SignalP"/>
    </source>
</evidence>
<protein>
    <submittedName>
        <fullName evidence="2">Uncharacterized protein</fullName>
    </submittedName>
</protein>
<gene>
    <name evidence="2" type="ORF">JG687_00017906</name>
</gene>
<feature type="signal peptide" evidence="1">
    <location>
        <begin position="1"/>
        <end position="17"/>
    </location>
</feature>
<feature type="chain" id="PRO_5035863831" evidence="1">
    <location>
        <begin position="18"/>
        <end position="51"/>
    </location>
</feature>
<dbReference type="Proteomes" id="UP000688947">
    <property type="component" value="Unassembled WGS sequence"/>
</dbReference>
<reference evidence="2" key="1">
    <citation type="submission" date="2021-01" db="EMBL/GenBank/DDBJ databases">
        <title>Phytophthora aleatoria, a newly-described species from Pinus radiata is distinct from Phytophthora cactorum isolates based on comparative genomics.</title>
        <authorList>
            <person name="Mcdougal R."/>
            <person name="Panda P."/>
            <person name="Williams N."/>
            <person name="Studholme D.J."/>
        </authorList>
    </citation>
    <scope>NUCLEOTIDE SEQUENCE</scope>
    <source>
        <strain evidence="2">NZFS 3830</strain>
    </source>
</reference>
<name>A0A8T1TP62_9STRA</name>
<comment type="caution">
    <text evidence="2">The sequence shown here is derived from an EMBL/GenBank/DDBJ whole genome shotgun (WGS) entry which is preliminary data.</text>
</comment>
<keyword evidence="1" id="KW-0732">Signal</keyword>
<dbReference type="EMBL" id="JAENGZ010002249">
    <property type="protein sequence ID" value="KAG6944386.1"/>
    <property type="molecule type" value="Genomic_DNA"/>
</dbReference>
<dbReference type="AlphaFoldDB" id="A0A8T1TP62"/>